<dbReference type="InterPro" id="IPR051325">
    <property type="entry name" value="Nudix_hydrolase_domain"/>
</dbReference>
<dbReference type="InterPro" id="IPR015797">
    <property type="entry name" value="NUDIX_hydrolase-like_dom_sf"/>
</dbReference>
<name>A0A0G1FI96_9BACT</name>
<dbReference type="InterPro" id="IPR000086">
    <property type="entry name" value="NUDIX_hydrolase_dom"/>
</dbReference>
<keyword evidence="1 3" id="KW-0378">Hydrolase</keyword>
<protein>
    <submittedName>
        <fullName evidence="3">NUDIX hydrolase</fullName>
    </submittedName>
</protein>
<proteinExistence type="predicted"/>
<dbReference type="SUPFAM" id="SSF55811">
    <property type="entry name" value="Nudix"/>
    <property type="match status" value="1"/>
</dbReference>
<dbReference type="PANTHER" id="PTHR21340">
    <property type="entry name" value="DIADENOSINE 5,5-P1,P4-TETRAPHOSPHATE PYROPHOSPHOHYDROLASE MUTT"/>
    <property type="match status" value="1"/>
</dbReference>
<dbReference type="GO" id="GO:0006167">
    <property type="term" value="P:AMP biosynthetic process"/>
    <property type="evidence" value="ECO:0007669"/>
    <property type="project" value="TreeGrafter"/>
</dbReference>
<dbReference type="PANTHER" id="PTHR21340:SF0">
    <property type="entry name" value="BIS(5'-NUCLEOSYL)-TETRAPHOSPHATASE [ASYMMETRICAL]"/>
    <property type="match status" value="1"/>
</dbReference>
<gene>
    <name evidence="3" type="ORF">UV68_C0002G0021</name>
</gene>
<dbReference type="Pfam" id="PF00293">
    <property type="entry name" value="NUDIX"/>
    <property type="match status" value="1"/>
</dbReference>
<evidence type="ECO:0000313" key="3">
    <source>
        <dbReference type="EMBL" id="KKS94821.1"/>
    </source>
</evidence>
<dbReference type="AlphaFoldDB" id="A0A0G1FI96"/>
<dbReference type="PROSITE" id="PS00893">
    <property type="entry name" value="NUDIX_BOX"/>
    <property type="match status" value="1"/>
</dbReference>
<dbReference type="InterPro" id="IPR020084">
    <property type="entry name" value="NUDIX_hydrolase_CS"/>
</dbReference>
<comment type="caution">
    <text evidence="3">The sequence shown here is derived from an EMBL/GenBank/DDBJ whole genome shotgun (WGS) entry which is preliminary data.</text>
</comment>
<reference evidence="3 4" key="1">
    <citation type="journal article" date="2015" name="Nature">
        <title>rRNA introns, odd ribosomes, and small enigmatic genomes across a large radiation of phyla.</title>
        <authorList>
            <person name="Brown C.T."/>
            <person name="Hug L.A."/>
            <person name="Thomas B.C."/>
            <person name="Sharon I."/>
            <person name="Castelle C.J."/>
            <person name="Singh A."/>
            <person name="Wilkins M.J."/>
            <person name="Williams K.H."/>
            <person name="Banfield J.F."/>
        </authorList>
    </citation>
    <scope>NUCLEOTIDE SEQUENCE [LARGE SCALE GENOMIC DNA]</scope>
</reference>
<accession>A0A0G1FI96</accession>
<evidence type="ECO:0000256" key="1">
    <source>
        <dbReference type="ARBA" id="ARBA00022801"/>
    </source>
</evidence>
<dbReference type="EMBL" id="LCFK01000002">
    <property type="protein sequence ID" value="KKS94821.1"/>
    <property type="molecule type" value="Genomic_DNA"/>
</dbReference>
<evidence type="ECO:0000259" key="2">
    <source>
        <dbReference type="PROSITE" id="PS51462"/>
    </source>
</evidence>
<dbReference type="PROSITE" id="PS51462">
    <property type="entry name" value="NUDIX"/>
    <property type="match status" value="1"/>
</dbReference>
<dbReference type="Gene3D" id="3.90.79.10">
    <property type="entry name" value="Nucleoside Triphosphate Pyrophosphohydrolase"/>
    <property type="match status" value="1"/>
</dbReference>
<dbReference type="Proteomes" id="UP000033980">
    <property type="component" value="Unassembled WGS sequence"/>
</dbReference>
<dbReference type="GO" id="GO:0006754">
    <property type="term" value="P:ATP biosynthetic process"/>
    <property type="evidence" value="ECO:0007669"/>
    <property type="project" value="TreeGrafter"/>
</dbReference>
<dbReference type="GO" id="GO:0004081">
    <property type="term" value="F:bis(5'-nucleosyl)-tetraphosphatase (asymmetrical) activity"/>
    <property type="evidence" value="ECO:0007669"/>
    <property type="project" value="TreeGrafter"/>
</dbReference>
<evidence type="ECO:0000313" key="4">
    <source>
        <dbReference type="Proteomes" id="UP000033980"/>
    </source>
</evidence>
<feature type="domain" description="Nudix hydrolase" evidence="2">
    <location>
        <begin position="18"/>
        <end position="150"/>
    </location>
</feature>
<organism evidence="3 4">
    <name type="scientific">Candidatus Collierbacteria bacterium GW2011_GWC2_43_12</name>
    <dbReference type="NCBI Taxonomy" id="1618390"/>
    <lineage>
        <taxon>Bacteria</taxon>
        <taxon>Candidatus Collieribacteriota</taxon>
    </lineage>
</organism>
<sequence length="158" mass="18775">MNLLLEFLQILIKNLPRGIVPGSLVIVYKETVEGKKFLVIKNMPSGSIAFPSGTISWWENYEKTARRELYEETGIRVKTLVEIPILHKFRYKQIFLKLKSEQHIFLYELKKPKDIRLHSKETAWFKWVTSQQAEKIISHTELIKSFRESLRYLLRDPQ</sequence>